<dbReference type="Proteomes" id="UP000735302">
    <property type="component" value="Unassembled WGS sequence"/>
</dbReference>
<dbReference type="Gene3D" id="2.40.70.10">
    <property type="entry name" value="Acid Proteases"/>
    <property type="match status" value="2"/>
</dbReference>
<comment type="similarity">
    <text evidence="1">Belongs to the peptidase A1 family.</text>
</comment>
<evidence type="ECO:0000313" key="5">
    <source>
        <dbReference type="EMBL" id="GFN84957.1"/>
    </source>
</evidence>
<dbReference type="InterPro" id="IPR033121">
    <property type="entry name" value="PEPTIDASE_A1"/>
</dbReference>
<protein>
    <submittedName>
        <fullName evidence="5">Cathepsin d</fullName>
    </submittedName>
</protein>
<organism evidence="5 6">
    <name type="scientific">Plakobranchus ocellatus</name>
    <dbReference type="NCBI Taxonomy" id="259542"/>
    <lineage>
        <taxon>Eukaryota</taxon>
        <taxon>Metazoa</taxon>
        <taxon>Spiralia</taxon>
        <taxon>Lophotrochozoa</taxon>
        <taxon>Mollusca</taxon>
        <taxon>Gastropoda</taxon>
        <taxon>Heterobranchia</taxon>
        <taxon>Euthyneura</taxon>
        <taxon>Panpulmonata</taxon>
        <taxon>Sacoglossa</taxon>
        <taxon>Placobranchoidea</taxon>
        <taxon>Plakobranchidae</taxon>
        <taxon>Plakobranchus</taxon>
    </lineage>
</organism>
<feature type="region of interest" description="Disordered" evidence="3">
    <location>
        <begin position="27"/>
        <end position="60"/>
    </location>
</feature>
<evidence type="ECO:0000313" key="6">
    <source>
        <dbReference type="Proteomes" id="UP000735302"/>
    </source>
</evidence>
<evidence type="ECO:0000259" key="4">
    <source>
        <dbReference type="PROSITE" id="PS51767"/>
    </source>
</evidence>
<accession>A0AAV3YRI3</accession>
<feature type="disulfide bond" evidence="2">
    <location>
        <begin position="334"/>
        <end position="371"/>
    </location>
</feature>
<dbReference type="PROSITE" id="PS51767">
    <property type="entry name" value="PEPTIDASE_A1"/>
    <property type="match status" value="1"/>
</dbReference>
<feature type="compositionally biased region" description="Basic and acidic residues" evidence="3">
    <location>
        <begin position="47"/>
        <end position="60"/>
    </location>
</feature>
<proteinExistence type="inferred from homology"/>
<comment type="caution">
    <text evidence="5">The sequence shown here is derived from an EMBL/GenBank/DDBJ whole genome shotgun (WGS) entry which is preliminary data.</text>
</comment>
<dbReference type="EMBL" id="BLXT01001350">
    <property type="protein sequence ID" value="GFN84957.1"/>
    <property type="molecule type" value="Genomic_DNA"/>
</dbReference>
<sequence length="421" mass="47843">MHVICSIPVLQANRPVWRRTSNVPRQLRPLKPSRHSSKYPIQPTRNLKQEPKKTRLYERPTEPPHKLYRWREQYLRQEYQVTAIPRDIKLTNFYDILYYGPIGIGTPEQRFNVTFNTVSPATWVPSVHSKPDNNDCNYKTYNNQTSSSYMPNDVGFEDSYGQVEVAGYRSQEDIHVAGVTARNEIFGEAIVNSNFFEGTTNDGVFGLGFSNAEPTLFDNMFYQRLLPAPIFSFYLNRFNSSDPDSVLTLGGTNPDYYTGDFTFANLTVPNVWKFKIDRVQLSNNTGIFNGWGCQAIVNSSTPLIIGPKEEVDVLNRKLGGTPFLGDPTMYELDCSEVESLPDVEFIVNGKKLSLSSKDYVVKTSAGRQTVCYSGILGSSWKQNESPVWILGMSFMRVYYTQFDKGKMRIGFAKAITHSYAV</sequence>
<dbReference type="AlphaFoldDB" id="A0AAV3YRI3"/>
<dbReference type="SUPFAM" id="SSF50630">
    <property type="entry name" value="Acid proteases"/>
    <property type="match status" value="1"/>
</dbReference>
<evidence type="ECO:0000256" key="2">
    <source>
        <dbReference type="PIRSR" id="PIRSR601461-2"/>
    </source>
</evidence>
<evidence type="ECO:0000256" key="3">
    <source>
        <dbReference type="SAM" id="MobiDB-lite"/>
    </source>
</evidence>
<gene>
    <name evidence="5" type="ORF">PoB_001146300</name>
</gene>
<dbReference type="FunFam" id="2.40.70.10:FF:000008">
    <property type="entry name" value="Cathepsin D"/>
    <property type="match status" value="1"/>
</dbReference>
<dbReference type="InterPro" id="IPR021109">
    <property type="entry name" value="Peptidase_aspartic_dom_sf"/>
</dbReference>
<dbReference type="PANTHER" id="PTHR47966">
    <property type="entry name" value="BETA-SITE APP-CLEAVING ENZYME, ISOFORM A-RELATED"/>
    <property type="match status" value="1"/>
</dbReference>
<keyword evidence="2" id="KW-1015">Disulfide bond</keyword>
<dbReference type="GO" id="GO:0004190">
    <property type="term" value="F:aspartic-type endopeptidase activity"/>
    <property type="evidence" value="ECO:0007669"/>
    <property type="project" value="InterPro"/>
</dbReference>
<name>A0AAV3YRI3_9GAST</name>
<dbReference type="PANTHER" id="PTHR47966:SF51">
    <property type="entry name" value="BETA-SITE APP-CLEAVING ENZYME, ISOFORM A-RELATED"/>
    <property type="match status" value="1"/>
</dbReference>
<keyword evidence="6" id="KW-1185">Reference proteome</keyword>
<dbReference type="InterPro" id="IPR001461">
    <property type="entry name" value="Aspartic_peptidase_A1"/>
</dbReference>
<feature type="domain" description="Peptidase A1" evidence="4">
    <location>
        <begin position="98"/>
        <end position="412"/>
    </location>
</feature>
<evidence type="ECO:0000256" key="1">
    <source>
        <dbReference type="ARBA" id="ARBA00007447"/>
    </source>
</evidence>
<dbReference type="Pfam" id="PF00026">
    <property type="entry name" value="Asp"/>
    <property type="match status" value="1"/>
</dbReference>
<dbReference type="GO" id="GO:0006508">
    <property type="term" value="P:proteolysis"/>
    <property type="evidence" value="ECO:0007669"/>
    <property type="project" value="InterPro"/>
</dbReference>
<reference evidence="5 6" key="1">
    <citation type="journal article" date="2021" name="Elife">
        <title>Chloroplast acquisition without the gene transfer in kleptoplastic sea slugs, Plakobranchus ocellatus.</title>
        <authorList>
            <person name="Maeda T."/>
            <person name="Takahashi S."/>
            <person name="Yoshida T."/>
            <person name="Shimamura S."/>
            <person name="Takaki Y."/>
            <person name="Nagai Y."/>
            <person name="Toyoda A."/>
            <person name="Suzuki Y."/>
            <person name="Arimoto A."/>
            <person name="Ishii H."/>
            <person name="Satoh N."/>
            <person name="Nishiyama T."/>
            <person name="Hasebe M."/>
            <person name="Maruyama T."/>
            <person name="Minagawa J."/>
            <person name="Obokata J."/>
            <person name="Shigenobu S."/>
        </authorList>
    </citation>
    <scope>NUCLEOTIDE SEQUENCE [LARGE SCALE GENOMIC DNA]</scope>
</reference>
<dbReference type="PRINTS" id="PR00792">
    <property type="entry name" value="PEPSIN"/>
</dbReference>
<dbReference type="FunFam" id="2.40.70.10:FF:000044">
    <property type="entry name" value="Lysosomal aspartic protease"/>
    <property type="match status" value="1"/>
</dbReference>